<dbReference type="Proteomes" id="UP000251995">
    <property type="component" value="Chromosome"/>
</dbReference>
<reference evidence="3 4" key="1">
    <citation type="submission" date="2017-12" db="EMBL/GenBank/DDBJ databases">
        <title>The whole genome sequence of the Acidipropionibacterium virtanenii sp. nov. type strain JS278.</title>
        <authorList>
            <person name="Laine P."/>
            <person name="Deptula P."/>
            <person name="Varmanen P."/>
            <person name="Auvinen P."/>
        </authorList>
    </citation>
    <scope>NUCLEOTIDE SEQUENCE [LARGE SCALE GENOMIC DNA]</scope>
    <source>
        <strain evidence="3 4">JS278</strain>
    </source>
</reference>
<proteinExistence type="inferred from homology"/>
<protein>
    <recommendedName>
        <fullName evidence="1">SURF1-like protein</fullName>
    </recommendedName>
</protein>
<feature type="transmembrane region" description="Helical" evidence="1">
    <location>
        <begin position="233"/>
        <end position="250"/>
    </location>
</feature>
<keyword evidence="1" id="KW-0812">Transmembrane</keyword>
<evidence type="ECO:0000256" key="1">
    <source>
        <dbReference type="RuleBase" id="RU363076"/>
    </source>
</evidence>
<keyword evidence="1" id="KW-1133">Transmembrane helix</keyword>
<name>A0A344UYC7_9ACTN</name>
<dbReference type="Pfam" id="PF02104">
    <property type="entry name" value="SURF1"/>
    <property type="match status" value="1"/>
</dbReference>
<dbReference type="CDD" id="cd06662">
    <property type="entry name" value="SURF1"/>
    <property type="match status" value="1"/>
</dbReference>
<evidence type="ECO:0000313" key="4">
    <source>
        <dbReference type="Proteomes" id="UP000251995"/>
    </source>
</evidence>
<gene>
    <name evidence="3" type="ORF">JS278_03141</name>
</gene>
<organism evidence="3 4">
    <name type="scientific">Acidipropionibacterium virtanenii</name>
    <dbReference type="NCBI Taxonomy" id="2057246"/>
    <lineage>
        <taxon>Bacteria</taxon>
        <taxon>Bacillati</taxon>
        <taxon>Actinomycetota</taxon>
        <taxon>Actinomycetes</taxon>
        <taxon>Propionibacteriales</taxon>
        <taxon>Propionibacteriaceae</taxon>
        <taxon>Acidipropionibacterium</taxon>
    </lineage>
</organism>
<evidence type="ECO:0000256" key="2">
    <source>
        <dbReference type="SAM" id="MobiDB-lite"/>
    </source>
</evidence>
<accession>A0A344UYC7</accession>
<comment type="subcellular location">
    <subcellularLocation>
        <location evidence="1">Cell membrane</location>
        <topology evidence="1">Multi-pass membrane protein</topology>
    </subcellularLocation>
</comment>
<keyword evidence="4" id="KW-1185">Reference proteome</keyword>
<dbReference type="AlphaFoldDB" id="A0A344UYC7"/>
<dbReference type="KEGG" id="acij:JS278_03141"/>
<dbReference type="InterPro" id="IPR002994">
    <property type="entry name" value="Surf1/Shy1"/>
</dbReference>
<dbReference type="OrthoDB" id="3266379at2"/>
<feature type="transmembrane region" description="Helical" evidence="1">
    <location>
        <begin position="35"/>
        <end position="54"/>
    </location>
</feature>
<keyword evidence="1" id="KW-0472">Membrane</keyword>
<comment type="similarity">
    <text evidence="1">Belongs to the SURF1 family.</text>
</comment>
<sequence length="271" mass="28461">MTESPRAGRASERTSGRASGGAESPGGVSVRIKQAVIVLVGLVLAVVMTFLGLWQMSVFESQRAGTAQARVAQQVVSWSGDQARRGQADEVYGRRVSVTGTYLPSTQLLIGQAWPLRVVTGLRMTSGETIPVVRGAVNQGEHIAAIPKGRVTVTGVLLASDAQPSDPTTSKVYIPAKVEPALRLEVLAQDWPQPLIPGYVTVSSDAAKASGMRAPDLPLPETGGGERNRGYALQWWAFAAFALGMSIVFARSAGRKGRGHSEGGRGTGDDG</sequence>
<feature type="region of interest" description="Disordered" evidence="2">
    <location>
        <begin position="1"/>
        <end position="26"/>
    </location>
</feature>
<evidence type="ECO:0000313" key="3">
    <source>
        <dbReference type="EMBL" id="AXE40275.1"/>
    </source>
</evidence>
<dbReference type="GO" id="GO:0005886">
    <property type="term" value="C:plasma membrane"/>
    <property type="evidence" value="ECO:0007669"/>
    <property type="project" value="UniProtKB-SubCell"/>
</dbReference>
<keyword evidence="1" id="KW-1003">Cell membrane</keyword>
<dbReference type="EMBL" id="CP025198">
    <property type="protein sequence ID" value="AXE40275.1"/>
    <property type="molecule type" value="Genomic_DNA"/>
</dbReference>